<dbReference type="EMBL" id="CM042009">
    <property type="protein sequence ID" value="KAI3790720.1"/>
    <property type="molecule type" value="Genomic_DNA"/>
</dbReference>
<keyword evidence="2" id="KW-1185">Reference proteome</keyword>
<protein>
    <submittedName>
        <fullName evidence="1">Uncharacterized protein</fullName>
    </submittedName>
</protein>
<organism evidence="1 2">
    <name type="scientific">Cichorium intybus</name>
    <name type="common">Chicory</name>
    <dbReference type="NCBI Taxonomy" id="13427"/>
    <lineage>
        <taxon>Eukaryota</taxon>
        <taxon>Viridiplantae</taxon>
        <taxon>Streptophyta</taxon>
        <taxon>Embryophyta</taxon>
        <taxon>Tracheophyta</taxon>
        <taxon>Spermatophyta</taxon>
        <taxon>Magnoliopsida</taxon>
        <taxon>eudicotyledons</taxon>
        <taxon>Gunneridae</taxon>
        <taxon>Pentapetalae</taxon>
        <taxon>asterids</taxon>
        <taxon>campanulids</taxon>
        <taxon>Asterales</taxon>
        <taxon>Asteraceae</taxon>
        <taxon>Cichorioideae</taxon>
        <taxon>Cichorieae</taxon>
        <taxon>Cichoriinae</taxon>
        <taxon>Cichorium</taxon>
    </lineage>
</organism>
<accession>A0ACB9H5T1</accession>
<proteinExistence type="predicted"/>
<sequence>MSQDSGENANLSVKQLYCVFETELLWTSHHLRLFAAFQKANQILFCNIYIFQIPNLSSCKNIIEPLPVEFNIESERITSLSVVNYSLLACHVDEF</sequence>
<evidence type="ECO:0000313" key="1">
    <source>
        <dbReference type="EMBL" id="KAI3790720.1"/>
    </source>
</evidence>
<evidence type="ECO:0000313" key="2">
    <source>
        <dbReference type="Proteomes" id="UP001055811"/>
    </source>
</evidence>
<gene>
    <name evidence="1" type="ORF">L2E82_03975</name>
</gene>
<dbReference type="Proteomes" id="UP001055811">
    <property type="component" value="Linkage Group LG01"/>
</dbReference>
<comment type="caution">
    <text evidence="1">The sequence shown here is derived from an EMBL/GenBank/DDBJ whole genome shotgun (WGS) entry which is preliminary data.</text>
</comment>
<reference evidence="2" key="1">
    <citation type="journal article" date="2022" name="Mol. Ecol. Resour.">
        <title>The genomes of chicory, endive, great burdock and yacon provide insights into Asteraceae palaeo-polyploidization history and plant inulin production.</title>
        <authorList>
            <person name="Fan W."/>
            <person name="Wang S."/>
            <person name="Wang H."/>
            <person name="Wang A."/>
            <person name="Jiang F."/>
            <person name="Liu H."/>
            <person name="Zhao H."/>
            <person name="Xu D."/>
            <person name="Zhang Y."/>
        </authorList>
    </citation>
    <scope>NUCLEOTIDE SEQUENCE [LARGE SCALE GENOMIC DNA]</scope>
    <source>
        <strain evidence="2">cv. Punajuju</strain>
    </source>
</reference>
<name>A0ACB9H5T1_CICIN</name>
<reference evidence="1 2" key="2">
    <citation type="journal article" date="2022" name="Mol. Ecol. Resour.">
        <title>The genomes of chicory, endive, great burdock and yacon provide insights into Asteraceae paleo-polyploidization history and plant inulin production.</title>
        <authorList>
            <person name="Fan W."/>
            <person name="Wang S."/>
            <person name="Wang H."/>
            <person name="Wang A."/>
            <person name="Jiang F."/>
            <person name="Liu H."/>
            <person name="Zhao H."/>
            <person name="Xu D."/>
            <person name="Zhang Y."/>
        </authorList>
    </citation>
    <scope>NUCLEOTIDE SEQUENCE [LARGE SCALE GENOMIC DNA]</scope>
    <source>
        <strain evidence="2">cv. Punajuju</strain>
        <tissue evidence="1">Leaves</tissue>
    </source>
</reference>